<evidence type="ECO:0000313" key="10">
    <source>
        <dbReference type="Proteomes" id="UP000215244"/>
    </source>
</evidence>
<feature type="transmembrane region" description="Helical" evidence="6">
    <location>
        <begin position="249"/>
        <end position="271"/>
    </location>
</feature>
<feature type="transmembrane region" description="Helical" evidence="6">
    <location>
        <begin position="329"/>
        <end position="349"/>
    </location>
</feature>
<dbReference type="InterPro" id="IPR052159">
    <property type="entry name" value="Competence_DNA_uptake"/>
</dbReference>
<protein>
    <submittedName>
        <fullName evidence="9">Competence protein</fullName>
    </submittedName>
</protein>
<feature type="transmembrane region" description="Helical" evidence="6">
    <location>
        <begin position="412"/>
        <end position="440"/>
    </location>
</feature>
<dbReference type="InterPro" id="IPR004477">
    <property type="entry name" value="ComEC_N"/>
</dbReference>
<keyword evidence="4 6" id="KW-1133">Transmembrane helix</keyword>
<dbReference type="GO" id="GO:0005886">
    <property type="term" value="C:plasma membrane"/>
    <property type="evidence" value="ECO:0007669"/>
    <property type="project" value="UniProtKB-SubCell"/>
</dbReference>
<feature type="transmembrane region" description="Helical" evidence="6">
    <location>
        <begin position="283"/>
        <end position="300"/>
    </location>
</feature>
<evidence type="ECO:0000256" key="3">
    <source>
        <dbReference type="ARBA" id="ARBA00022692"/>
    </source>
</evidence>
<dbReference type="EMBL" id="CP022957">
    <property type="protein sequence ID" value="ASV30656.1"/>
    <property type="molecule type" value="Genomic_DNA"/>
</dbReference>
<keyword evidence="2" id="KW-1003">Cell membrane</keyword>
<dbReference type="Proteomes" id="UP000215244">
    <property type="component" value="Chromosome"/>
</dbReference>
<keyword evidence="5 6" id="KW-0472">Membrane</keyword>
<feature type="domain" description="ComEC/Rec2-related protein" evidence="7">
    <location>
        <begin position="229"/>
        <end position="496"/>
    </location>
</feature>
<dbReference type="PANTHER" id="PTHR30619:SF1">
    <property type="entry name" value="RECOMBINATION PROTEIN 2"/>
    <property type="match status" value="1"/>
</dbReference>
<keyword evidence="10" id="KW-1185">Reference proteome</keyword>
<feature type="transmembrane region" description="Helical" evidence="6">
    <location>
        <begin position="30"/>
        <end position="48"/>
    </location>
</feature>
<dbReference type="InterPro" id="IPR025405">
    <property type="entry name" value="DUF4131"/>
</dbReference>
<evidence type="ECO:0000256" key="5">
    <source>
        <dbReference type="ARBA" id="ARBA00023136"/>
    </source>
</evidence>
<evidence type="ECO:0000313" key="9">
    <source>
        <dbReference type="EMBL" id="ASV30656.1"/>
    </source>
</evidence>
<feature type="transmembrane region" description="Helical" evidence="6">
    <location>
        <begin position="355"/>
        <end position="375"/>
    </location>
</feature>
<dbReference type="Pfam" id="PF03772">
    <property type="entry name" value="Competence"/>
    <property type="match status" value="1"/>
</dbReference>
<dbReference type="Pfam" id="PF13567">
    <property type="entry name" value="DUF4131"/>
    <property type="match status" value="1"/>
</dbReference>
<dbReference type="KEGG" id="marb:CJ263_10770"/>
<dbReference type="PANTHER" id="PTHR30619">
    <property type="entry name" value="DNA INTERNALIZATION/COMPETENCE PROTEIN COMEC/REC2"/>
    <property type="match status" value="1"/>
</dbReference>
<dbReference type="RefSeq" id="WP_094997274.1">
    <property type="nucleotide sequence ID" value="NZ_BMJL01000003.1"/>
</dbReference>
<evidence type="ECO:0000256" key="6">
    <source>
        <dbReference type="SAM" id="Phobius"/>
    </source>
</evidence>
<feature type="domain" description="DUF4131" evidence="8">
    <location>
        <begin position="28"/>
        <end position="184"/>
    </location>
</feature>
<feature type="transmembrane region" description="Helical" evidence="6">
    <location>
        <begin position="505"/>
        <end position="521"/>
    </location>
</feature>
<comment type="subcellular location">
    <subcellularLocation>
        <location evidence="1">Cell membrane</location>
        <topology evidence="1">Multi-pass membrane protein</topology>
    </subcellularLocation>
</comment>
<evidence type="ECO:0000259" key="7">
    <source>
        <dbReference type="Pfam" id="PF03772"/>
    </source>
</evidence>
<organism evidence="9 10">
    <name type="scientific">Maribacter cobaltidurans</name>
    <dbReference type="NCBI Taxonomy" id="1178778"/>
    <lineage>
        <taxon>Bacteria</taxon>
        <taxon>Pseudomonadati</taxon>
        <taxon>Bacteroidota</taxon>
        <taxon>Flavobacteriia</taxon>
        <taxon>Flavobacteriales</taxon>
        <taxon>Flavobacteriaceae</taxon>
        <taxon>Maribacter</taxon>
    </lineage>
</organism>
<sequence length="670" mass="76272">MKLLAYAPIKLSLLLILGILLGYLFPVPLGYSFCFLLISMFVLGYIFVQKKNLGLGFELAAAITVIFLGIFSFTESQPINHDSHFSKITETSPPLLQVKIYDVLKPNTFSQSYLATVLRVDGKKTTGNILVNQPIDSTSNSFQVDDELFIRSKILDIKSPLNPHQFDFRKYMGHFGVYHSVRLTDENSFSSPDPSRTLIGHAQQLRSNIIKKLSQEQFGREQLSIIQALLLGERDTISQETYTNYVDAGAVHILAVSGLHIGILLLLIQFLLRPLNLLPHGRILVLTISVVLLWGFAFLAGLSPSIIRACTMFSFVAYAMYLNRPSNSFNILALSMFFILLAINPNLLFQVGFQMSYAAVFAIVWIYPLLQQWWFPKNKIVRYLWQLLSVSVAAQLGVLPISLFYFHQFPGLFFISNLLIVPFLGLILGMGILIILLSLLEIAPRPLIWFYNEVIGLMNKMVGWIAEQEAFVLKSISFDNVQLFLGYLIIGTLIYSLTNVAYKRVMYFLGFVLIFQLYVIFQNYTSGDKEEAIILHQVKNSVLFHRNGHTLNVMTSDSATAIRLFENYRVQERIDQVNYAPLKNSYTIEGRSLLIIDSTGVYTQAEPNSMYVITQSPKINLERFIQQSLPKEIIADGSNYPSYVERWKQTCLKHKIPFHYTGEMGFYVFK</sequence>
<evidence type="ECO:0000259" key="8">
    <source>
        <dbReference type="Pfam" id="PF13567"/>
    </source>
</evidence>
<accession>A0A223V5S4</accession>
<proteinExistence type="predicted"/>
<name>A0A223V5S4_9FLAO</name>
<dbReference type="OrthoDB" id="9761531at2"/>
<reference evidence="9 10" key="1">
    <citation type="submission" date="2017-08" db="EMBL/GenBank/DDBJ databases">
        <title>The complete genome sequence of Maribacter sp. B1, isolated from deep-sea sediment.</title>
        <authorList>
            <person name="Wu Y.-H."/>
            <person name="Cheng H."/>
            <person name="Xu X.-W."/>
        </authorList>
    </citation>
    <scope>NUCLEOTIDE SEQUENCE [LARGE SCALE GENOMIC DNA]</scope>
    <source>
        <strain evidence="9 10">B1</strain>
    </source>
</reference>
<evidence type="ECO:0000256" key="4">
    <source>
        <dbReference type="ARBA" id="ARBA00022989"/>
    </source>
</evidence>
<feature type="transmembrane region" description="Helical" evidence="6">
    <location>
        <begin position="387"/>
        <end position="406"/>
    </location>
</feature>
<evidence type="ECO:0000256" key="2">
    <source>
        <dbReference type="ARBA" id="ARBA00022475"/>
    </source>
</evidence>
<feature type="transmembrane region" description="Helical" evidence="6">
    <location>
        <begin position="447"/>
        <end position="466"/>
    </location>
</feature>
<feature type="transmembrane region" description="Helical" evidence="6">
    <location>
        <begin position="481"/>
        <end position="498"/>
    </location>
</feature>
<keyword evidence="3 6" id="KW-0812">Transmembrane</keyword>
<gene>
    <name evidence="9" type="ORF">CJ263_10770</name>
</gene>
<dbReference type="NCBIfam" id="TIGR00360">
    <property type="entry name" value="ComEC_N-term"/>
    <property type="match status" value="1"/>
</dbReference>
<feature type="transmembrane region" description="Helical" evidence="6">
    <location>
        <begin position="55"/>
        <end position="73"/>
    </location>
</feature>
<dbReference type="AlphaFoldDB" id="A0A223V5S4"/>
<evidence type="ECO:0000256" key="1">
    <source>
        <dbReference type="ARBA" id="ARBA00004651"/>
    </source>
</evidence>